<dbReference type="InterPro" id="IPR029063">
    <property type="entry name" value="SAM-dependent_MTases_sf"/>
</dbReference>
<reference evidence="6 7" key="1">
    <citation type="submission" date="2015-05" db="EMBL/GenBank/DDBJ databases">
        <authorList>
            <person name="Fogelqvist Johan"/>
        </authorList>
    </citation>
    <scope>NUCLEOTIDE SEQUENCE [LARGE SCALE GENOMIC DNA]</scope>
    <source>
        <strain evidence="4">VL1</strain>
        <strain evidence="5">VL2</strain>
    </source>
</reference>
<dbReference type="EMBL" id="CVQH01000001">
    <property type="protein sequence ID" value="CRJ80163.1"/>
    <property type="molecule type" value="Genomic_DNA"/>
</dbReference>
<sequence length="310" mass="34372">MTVTQLFPADPAAAVQHHIGKIKRATEHLESLYPLDSVDKVNAAIPHWNELYGVIGFTTVDTDVEQRLLKHPDVISLMPSTRRAVLECEAAFEIAFANEIADARESSAARKSLSRFPIHAFYEHAAELEWTAASTVLGRTPRSVAILGAGALPETCIWIQDWARARGERIHVHSVELLPSRLELSQRAMITLALDCEDTTYEAGDARTAPRDLRSFDAVYFNATVGSTAEEKEAVLLEVAGRMTSGAVMVSRGSTSLKSLFYPVSINLKKNKLLRQVLTSIANGNELAQVDEEAHARVDMPHERRKRKEY</sequence>
<dbReference type="EMBL" id="CVQI01022225">
    <property type="protein sequence ID" value="CRK29868.1"/>
    <property type="molecule type" value="Genomic_DNA"/>
</dbReference>
<evidence type="ECO:0000313" key="6">
    <source>
        <dbReference type="Proteomes" id="UP000044602"/>
    </source>
</evidence>
<gene>
    <name evidence="4" type="ORF">BN1708_000177</name>
    <name evidence="5" type="ORF">BN1723_014297</name>
</gene>
<evidence type="ECO:0000313" key="5">
    <source>
        <dbReference type="EMBL" id="CRK29868.1"/>
    </source>
</evidence>
<dbReference type="SUPFAM" id="SSF53335">
    <property type="entry name" value="S-adenosyl-L-methionine-dependent methyltransferases"/>
    <property type="match status" value="1"/>
</dbReference>
<dbReference type="Pfam" id="PF03059">
    <property type="entry name" value="NAS"/>
    <property type="match status" value="1"/>
</dbReference>
<keyword evidence="3" id="KW-0949">S-adenosyl-L-methionine</keyword>
<dbReference type="InterPro" id="IPR004298">
    <property type="entry name" value="Nicotian_synth"/>
</dbReference>
<dbReference type="PROSITE" id="PS51142">
    <property type="entry name" value="NAS"/>
    <property type="match status" value="1"/>
</dbReference>
<dbReference type="Proteomes" id="UP000045706">
    <property type="component" value="Unassembled WGS sequence"/>
</dbReference>
<keyword evidence="2" id="KW-0808">Transferase</keyword>
<dbReference type="Proteomes" id="UP000044602">
    <property type="component" value="Unassembled WGS sequence"/>
</dbReference>
<dbReference type="GO" id="GO:0030418">
    <property type="term" value="P:nicotianamine biosynthetic process"/>
    <property type="evidence" value="ECO:0007669"/>
    <property type="project" value="InterPro"/>
</dbReference>
<dbReference type="AlphaFoldDB" id="A0A0G4M6F0"/>
<evidence type="ECO:0000256" key="3">
    <source>
        <dbReference type="ARBA" id="ARBA00022691"/>
    </source>
</evidence>
<dbReference type="GO" id="GO:0030410">
    <property type="term" value="F:nicotianamine synthase activity"/>
    <property type="evidence" value="ECO:0007669"/>
    <property type="project" value="InterPro"/>
</dbReference>
<accession>A0A0G4M6F0</accession>
<name>A0A0G4M6F0_VERLO</name>
<organism evidence="5 7">
    <name type="scientific">Verticillium longisporum</name>
    <name type="common">Verticillium dahliae var. longisporum</name>
    <dbReference type="NCBI Taxonomy" id="100787"/>
    <lineage>
        <taxon>Eukaryota</taxon>
        <taxon>Fungi</taxon>
        <taxon>Dikarya</taxon>
        <taxon>Ascomycota</taxon>
        <taxon>Pezizomycotina</taxon>
        <taxon>Sordariomycetes</taxon>
        <taxon>Hypocreomycetidae</taxon>
        <taxon>Glomerellales</taxon>
        <taxon>Plectosphaerellaceae</taxon>
        <taxon>Verticillium</taxon>
    </lineage>
</organism>
<evidence type="ECO:0000256" key="2">
    <source>
        <dbReference type="ARBA" id="ARBA00022679"/>
    </source>
</evidence>
<keyword evidence="6" id="KW-1185">Reference proteome</keyword>
<evidence type="ECO:0008006" key="8">
    <source>
        <dbReference type="Google" id="ProtNLM"/>
    </source>
</evidence>
<evidence type="ECO:0000313" key="4">
    <source>
        <dbReference type="EMBL" id="CRJ80163.1"/>
    </source>
</evidence>
<feature type="non-terminal residue" evidence="5">
    <location>
        <position position="310"/>
    </location>
</feature>
<dbReference type="CDD" id="cd02440">
    <property type="entry name" value="AdoMet_MTases"/>
    <property type="match status" value="1"/>
</dbReference>
<protein>
    <recommendedName>
        <fullName evidence="8">Nicotianamine synthase</fullName>
    </recommendedName>
</protein>
<comment type="similarity">
    <text evidence="1">Belongs to the nicotianamine synthase (NAS)-like family.</text>
</comment>
<evidence type="ECO:0000313" key="7">
    <source>
        <dbReference type="Proteomes" id="UP000045706"/>
    </source>
</evidence>
<dbReference type="PANTHER" id="PTHR32266:SF12">
    <property type="entry name" value="NICOTIANAMINE SYNTHASE 3"/>
    <property type="match status" value="1"/>
</dbReference>
<dbReference type="PANTHER" id="PTHR32266">
    <property type="entry name" value="NICOTIANAMINE SYNTHASE 3"/>
    <property type="match status" value="1"/>
</dbReference>
<proteinExistence type="inferred from homology"/>
<evidence type="ECO:0000256" key="1">
    <source>
        <dbReference type="ARBA" id="ARBA00007009"/>
    </source>
</evidence>
<dbReference type="Gene3D" id="3.40.50.150">
    <property type="entry name" value="Vaccinia Virus protein VP39"/>
    <property type="match status" value="1"/>
</dbReference>
<dbReference type="STRING" id="100787.A0A0G4M6F0"/>